<dbReference type="EMBL" id="JAVHNS010000003">
    <property type="protein sequence ID" value="KAK6360378.1"/>
    <property type="molecule type" value="Genomic_DNA"/>
</dbReference>
<feature type="DNA-binding region" description="HMG box" evidence="4">
    <location>
        <begin position="97"/>
        <end position="165"/>
    </location>
</feature>
<dbReference type="PROSITE" id="PS50118">
    <property type="entry name" value="HMG_BOX_2"/>
    <property type="match status" value="1"/>
</dbReference>
<gene>
    <name evidence="7" type="ORF">TWF730_006521</name>
</gene>
<keyword evidence="4" id="KW-0539">Nucleus</keyword>
<dbReference type="SMART" id="SM00398">
    <property type="entry name" value="HMG"/>
    <property type="match status" value="1"/>
</dbReference>
<evidence type="ECO:0000256" key="4">
    <source>
        <dbReference type="PROSITE-ProRule" id="PRU00267"/>
    </source>
</evidence>
<protein>
    <recommendedName>
        <fullName evidence="6">HMG box domain-containing protein</fullName>
    </recommendedName>
</protein>
<organism evidence="7 8">
    <name type="scientific">Orbilia blumenaviensis</name>
    <dbReference type="NCBI Taxonomy" id="1796055"/>
    <lineage>
        <taxon>Eukaryota</taxon>
        <taxon>Fungi</taxon>
        <taxon>Dikarya</taxon>
        <taxon>Ascomycota</taxon>
        <taxon>Pezizomycotina</taxon>
        <taxon>Orbiliomycetes</taxon>
        <taxon>Orbiliales</taxon>
        <taxon>Orbiliaceae</taxon>
        <taxon>Orbilia</taxon>
    </lineage>
</organism>
<dbReference type="Gene3D" id="1.10.30.10">
    <property type="entry name" value="High mobility group box domain"/>
    <property type="match status" value="1"/>
</dbReference>
<feature type="compositionally biased region" description="Polar residues" evidence="5">
    <location>
        <begin position="281"/>
        <end position="292"/>
    </location>
</feature>
<dbReference type="Proteomes" id="UP001373714">
    <property type="component" value="Unassembled WGS sequence"/>
</dbReference>
<name>A0AAV9VGZ9_9PEZI</name>
<evidence type="ECO:0000256" key="1">
    <source>
        <dbReference type="ARBA" id="ARBA00023015"/>
    </source>
</evidence>
<feature type="domain" description="HMG box" evidence="6">
    <location>
        <begin position="97"/>
        <end position="165"/>
    </location>
</feature>
<keyword evidence="1" id="KW-0805">Transcription regulation</keyword>
<evidence type="ECO:0000256" key="2">
    <source>
        <dbReference type="ARBA" id="ARBA00023125"/>
    </source>
</evidence>
<sequence length="632" mass="70090">MQPRDCLERQRLNIQTRARTYFVVSCKNKEYIGQNQAHDIRLQEYYKFPKLYRPSEVANGMPPRSIQPKRVSESQMSSSHSSPPPAHICLCQPTPKIPRPRNAFILFRQHHHSAVMAQNPGKSNPAISKIIGDMWKNATEDTRKEWQNHADEEKRQHMARYPDYRYQPRRSNKKGGSGSTRSPNDAAGEPSRCSRCGGRTGAYSISESYPILPIPTVSAPTMPGGPSRSGSLHGLLGPSSSPFGRQPSPGDHKRKRSDEVGYHHGAEALLQLGSHERDYPSRTTSPAMSYQSDLPLAGDRRASDPANYRQLQQRHETSSFSPEYLEPHHYSSPHMHLQQRTPTGPDRPQPTTSTPTLPGVEKIQQIQRITRPLSNRSLAATGGPSQSPLLSSTLGRTFLISVEVGDSRLAAELSFILHSELLERFRTVAVHQLMDITEWRQFLQHSGTAGPEDLASDYLRAVAAARRQFEAIVMNAAVTHEHSVSGGLSSGSSASSVASPWDQRDNRQPLGPPGAQFRTQPPLIISILQQYILTHSATARRRLSPNGNVSPVYTSEWCIDVWRGSPRPNVTITIRSDDPMGAVRVEDPALGLISMPSPTGNGGLGGKAWKSNIIRRLTFEVTEFITNRYGSV</sequence>
<dbReference type="GO" id="GO:0001228">
    <property type="term" value="F:DNA-binding transcription activator activity, RNA polymerase II-specific"/>
    <property type="evidence" value="ECO:0007669"/>
    <property type="project" value="TreeGrafter"/>
</dbReference>
<evidence type="ECO:0000259" key="6">
    <source>
        <dbReference type="PROSITE" id="PS50118"/>
    </source>
</evidence>
<evidence type="ECO:0000313" key="8">
    <source>
        <dbReference type="Proteomes" id="UP001373714"/>
    </source>
</evidence>
<evidence type="ECO:0000256" key="5">
    <source>
        <dbReference type="SAM" id="MobiDB-lite"/>
    </source>
</evidence>
<keyword evidence="3" id="KW-0804">Transcription</keyword>
<dbReference type="GO" id="GO:0030154">
    <property type="term" value="P:cell differentiation"/>
    <property type="evidence" value="ECO:0007669"/>
    <property type="project" value="TreeGrafter"/>
</dbReference>
<dbReference type="Pfam" id="PF00505">
    <property type="entry name" value="HMG_box"/>
    <property type="match status" value="1"/>
</dbReference>
<dbReference type="FunFam" id="1.10.30.10:FF:000041">
    <property type="entry name" value="HMG box family protein"/>
    <property type="match status" value="1"/>
</dbReference>
<reference evidence="7 8" key="1">
    <citation type="submission" date="2019-10" db="EMBL/GenBank/DDBJ databases">
        <authorList>
            <person name="Palmer J.M."/>
        </authorList>
    </citation>
    <scope>NUCLEOTIDE SEQUENCE [LARGE SCALE GENOMIC DNA]</scope>
    <source>
        <strain evidence="7 8">TWF730</strain>
    </source>
</reference>
<keyword evidence="2 4" id="KW-0238">DNA-binding</keyword>
<dbReference type="SUPFAM" id="SSF47095">
    <property type="entry name" value="HMG-box"/>
    <property type="match status" value="1"/>
</dbReference>
<accession>A0AAV9VGZ9</accession>
<evidence type="ECO:0000256" key="3">
    <source>
        <dbReference type="ARBA" id="ARBA00023163"/>
    </source>
</evidence>
<feature type="region of interest" description="Disordered" evidence="5">
    <location>
        <begin position="57"/>
        <end position="86"/>
    </location>
</feature>
<dbReference type="AlphaFoldDB" id="A0AAV9VGZ9"/>
<dbReference type="GO" id="GO:0000122">
    <property type="term" value="P:negative regulation of transcription by RNA polymerase II"/>
    <property type="evidence" value="ECO:0007669"/>
    <property type="project" value="TreeGrafter"/>
</dbReference>
<feature type="region of interest" description="Disordered" evidence="5">
    <location>
        <begin position="270"/>
        <end position="363"/>
    </location>
</feature>
<feature type="region of interest" description="Disordered" evidence="5">
    <location>
        <begin position="144"/>
        <end position="196"/>
    </location>
</feature>
<dbReference type="GO" id="GO:0000978">
    <property type="term" value="F:RNA polymerase II cis-regulatory region sequence-specific DNA binding"/>
    <property type="evidence" value="ECO:0007669"/>
    <property type="project" value="TreeGrafter"/>
</dbReference>
<keyword evidence="8" id="KW-1185">Reference proteome</keyword>
<dbReference type="InterPro" id="IPR009071">
    <property type="entry name" value="HMG_box_dom"/>
</dbReference>
<dbReference type="PANTHER" id="PTHR10270:SF161">
    <property type="entry name" value="SEX-DETERMINING REGION Y PROTEIN"/>
    <property type="match status" value="1"/>
</dbReference>
<dbReference type="InterPro" id="IPR036910">
    <property type="entry name" value="HMG_box_dom_sf"/>
</dbReference>
<dbReference type="PANTHER" id="PTHR10270">
    <property type="entry name" value="SOX TRANSCRIPTION FACTOR"/>
    <property type="match status" value="1"/>
</dbReference>
<dbReference type="InterPro" id="IPR050140">
    <property type="entry name" value="SRY-related_HMG-box_TF-like"/>
</dbReference>
<proteinExistence type="predicted"/>
<feature type="region of interest" description="Disordered" evidence="5">
    <location>
        <begin position="216"/>
        <end position="258"/>
    </location>
</feature>
<feature type="compositionally biased region" description="Low complexity" evidence="5">
    <location>
        <begin position="484"/>
        <end position="499"/>
    </location>
</feature>
<feature type="compositionally biased region" description="Low complexity" evidence="5">
    <location>
        <begin position="224"/>
        <end position="244"/>
    </location>
</feature>
<dbReference type="GO" id="GO:0005634">
    <property type="term" value="C:nucleus"/>
    <property type="evidence" value="ECO:0007669"/>
    <property type="project" value="UniProtKB-UniRule"/>
</dbReference>
<feature type="compositionally biased region" description="Basic and acidic residues" evidence="5">
    <location>
        <begin position="144"/>
        <end position="163"/>
    </location>
</feature>
<feature type="region of interest" description="Disordered" evidence="5">
    <location>
        <begin position="484"/>
        <end position="518"/>
    </location>
</feature>
<comment type="caution">
    <text evidence="7">The sequence shown here is derived from an EMBL/GenBank/DDBJ whole genome shotgun (WGS) entry which is preliminary data.</text>
</comment>
<dbReference type="CDD" id="cd01389">
    <property type="entry name" value="HMG-box_ROX1-like"/>
    <property type="match status" value="1"/>
</dbReference>
<evidence type="ECO:0000313" key="7">
    <source>
        <dbReference type="EMBL" id="KAK6360378.1"/>
    </source>
</evidence>